<reference evidence="1" key="1">
    <citation type="submission" date="2023-06" db="EMBL/GenBank/DDBJ databases">
        <authorList>
            <person name="Kurt Z."/>
        </authorList>
    </citation>
    <scope>NUCLEOTIDE SEQUENCE</scope>
</reference>
<protein>
    <submittedName>
        <fullName evidence="2">Hypothetical_protein</fullName>
    </submittedName>
</protein>
<dbReference type="EMBL" id="CATOUU010000818">
    <property type="protein sequence ID" value="CAI9950774.1"/>
    <property type="molecule type" value="Genomic_DNA"/>
</dbReference>
<organism evidence="1">
    <name type="scientific">Hexamita inflata</name>
    <dbReference type="NCBI Taxonomy" id="28002"/>
    <lineage>
        <taxon>Eukaryota</taxon>
        <taxon>Metamonada</taxon>
        <taxon>Diplomonadida</taxon>
        <taxon>Hexamitidae</taxon>
        <taxon>Hexamitinae</taxon>
        <taxon>Hexamita</taxon>
    </lineage>
</organism>
<comment type="caution">
    <text evidence="1">The sequence shown here is derived from an EMBL/GenBank/DDBJ whole genome shotgun (WGS) entry which is preliminary data.</text>
</comment>
<sequence length="937" mass="107549">MNYNPFELTISSFVPQDKDILQVEQLIDQNLDEIQQIVREFQLSFNSSTNQISQCILRKVQPIEKVSDKRQIQVEQTCSESSESDHYFQNMVLMRKSVDYSIFDSGVNILDLQKFQSFLGEFARAEYMFQLEIIQHFEKVPLKQNTLNSIFIKHVLLFILHNDQTHFEILLDIIKLQLNSESIIFPLIMHFEYKMNAKILTALFLVNNLPEFVFKGEFLSEEQFLTVYKNVKPENETIVQLCVKTLVNNGQTSFISKMNEPVYSTDQYSNTIVMCQVLQHNNIEHKIQALQKLNGIKIEECACGQKYYLKCTHGNVVQAAPDVYANIKQIFDEGLMEEANNVQTQVMSLPDQKQYASYIIALKYCKQLNITEEILQEAQKRFKQSNVAQKKTIVEFLISQNHADVIYYIEDSSVQLVDLLVSKIVNIDSNAFTSDHRFYFMIYCSQNAFLKQGKHFEQCGKLFIKLCKTTTVLQNSQEYGLASYVLNQFLLLEGEIDNLDVVELKDEELAEYVQNPNYQSPKITQMVFTSLVLSLDKSYVDKLENKQVFIKNLLILIQFELLSNPKSTITLQHVNVLSLFSSNPSVIHLIQQLIRLAMSQHNLPILSKLVDIFTSQPHTETSDNFSIELLKIDDQLILYKISQFISQSTRQDLPILKAKTEKWIQTQAEPKERKLILAVHRGLFPEKFDLFQDQAEIAFSLIQDITLDSPEQLVKLVSATQPERATVHIINLITTALSQLDRTSVTVYNSQLSKVTRFASYLNPLLHPNNPEAVNLAIKLVSNGLILPKVAVSLSIQLLLSTKSASNAARLLKLSVARFGPRLCSGQFKSALSQLITFDCDLMNVQLLFRLLCVNSQSFDVLIKQFCAEFVNKRRKFFKIVGCFLPFQEFPGSFEQFKELLEDLGEIEYMNELTDVFGSGKWNIKGILKLVGDVQGE</sequence>
<evidence type="ECO:0000313" key="3">
    <source>
        <dbReference type="Proteomes" id="UP001642409"/>
    </source>
</evidence>
<dbReference type="EMBL" id="CAXDID020000248">
    <property type="protein sequence ID" value="CAL6063904.1"/>
    <property type="molecule type" value="Genomic_DNA"/>
</dbReference>
<keyword evidence="3" id="KW-1185">Reference proteome</keyword>
<dbReference type="Proteomes" id="UP001642409">
    <property type="component" value="Unassembled WGS sequence"/>
</dbReference>
<dbReference type="AlphaFoldDB" id="A0AA86Q267"/>
<proteinExistence type="predicted"/>
<evidence type="ECO:0000313" key="1">
    <source>
        <dbReference type="EMBL" id="CAI9950774.1"/>
    </source>
</evidence>
<gene>
    <name evidence="1" type="ORF">HINF_LOCUS38419</name>
    <name evidence="2" type="ORF">HINF_LOCUS51096</name>
</gene>
<evidence type="ECO:0000313" key="2">
    <source>
        <dbReference type="EMBL" id="CAL6063904.1"/>
    </source>
</evidence>
<reference evidence="2 3" key="2">
    <citation type="submission" date="2024-07" db="EMBL/GenBank/DDBJ databases">
        <authorList>
            <person name="Akdeniz Z."/>
        </authorList>
    </citation>
    <scope>NUCLEOTIDE SEQUENCE [LARGE SCALE GENOMIC DNA]</scope>
</reference>
<name>A0AA86Q267_9EUKA</name>
<accession>A0AA86Q267</accession>